<dbReference type="Pfam" id="PF03009">
    <property type="entry name" value="GDPD"/>
    <property type="match status" value="1"/>
</dbReference>
<feature type="domain" description="GP-PDE" evidence="1">
    <location>
        <begin position="56"/>
        <end position="322"/>
    </location>
</feature>
<keyword evidence="3" id="KW-1185">Reference proteome</keyword>
<accession>A0A1B7M0N6</accession>
<evidence type="ECO:0000313" key="3">
    <source>
        <dbReference type="Proteomes" id="UP000078292"/>
    </source>
</evidence>
<dbReference type="PROSITE" id="PS51704">
    <property type="entry name" value="GP_PDE"/>
    <property type="match status" value="1"/>
</dbReference>
<protein>
    <recommendedName>
        <fullName evidence="1">GP-PDE domain-containing protein</fullName>
    </recommendedName>
</protein>
<sequence>MYLVAASVVSLALHSGDRRGGALEIESVNRTLAWSLADVHGLVVLVSRGVITVAGVKVFAHRGASTQYAEHTRAAFSHALAVGADGVETDVQITADGVLVCWHDTTVNRTSDGQGDVQAHTLAQMRQLDVHSWKARSKALPTAYGRTTNQLLTLDELTELLVGAGRPVELALEMKITPASAGLIEDAVLDWLQRWGWDATTGVLCPNGQAGLVSVSIMSFSLNALDRVADAVPAARLCPLFDSFNAHALQIGSPQTTPGPADLLGPSTGWLAHHASMLRLWTEAGRTVRMWTVATDRQPQTARSLGIQQVTVDDPAWALERVATVTV</sequence>
<dbReference type="STRING" id="1837282.A6F49_07865"/>
<dbReference type="EMBL" id="LXEY01000015">
    <property type="protein sequence ID" value="OAV61802.1"/>
    <property type="molecule type" value="Genomic_DNA"/>
</dbReference>
<evidence type="ECO:0000259" key="1">
    <source>
        <dbReference type="PROSITE" id="PS51704"/>
    </source>
</evidence>
<name>A0A1B7M0N6_9MICC</name>
<dbReference type="GO" id="GO:0006629">
    <property type="term" value="P:lipid metabolic process"/>
    <property type="evidence" value="ECO:0007669"/>
    <property type="project" value="InterPro"/>
</dbReference>
<gene>
    <name evidence="2" type="ORF">A6F49_07865</name>
</gene>
<dbReference type="AlphaFoldDB" id="A0A1B7M0N6"/>
<reference evidence="2 3" key="1">
    <citation type="submission" date="2016-04" db="EMBL/GenBank/DDBJ databases">
        <title>First whole genome shotgun sequence of the bacterium Enteractinococcus sp. strain UASWS1574.</title>
        <authorList>
            <person name="Crovadore J."/>
            <person name="Chablais R."/>
            <person name="Lefort F."/>
        </authorList>
    </citation>
    <scope>NUCLEOTIDE SEQUENCE [LARGE SCALE GENOMIC DNA]</scope>
    <source>
        <strain evidence="2 3">UASWS1574</strain>
    </source>
</reference>
<dbReference type="InterPro" id="IPR030395">
    <property type="entry name" value="GP_PDE_dom"/>
</dbReference>
<dbReference type="GO" id="GO:0008081">
    <property type="term" value="F:phosphoric diester hydrolase activity"/>
    <property type="evidence" value="ECO:0007669"/>
    <property type="project" value="InterPro"/>
</dbReference>
<dbReference type="InterPro" id="IPR017946">
    <property type="entry name" value="PLC-like_Pdiesterase_TIM-brl"/>
</dbReference>
<proteinExistence type="predicted"/>
<dbReference type="SUPFAM" id="SSF51695">
    <property type="entry name" value="PLC-like phosphodiesterases"/>
    <property type="match status" value="1"/>
</dbReference>
<dbReference type="Gene3D" id="3.20.20.190">
    <property type="entry name" value="Phosphatidylinositol (PI) phosphodiesterase"/>
    <property type="match status" value="1"/>
</dbReference>
<dbReference type="PANTHER" id="PTHR46211">
    <property type="entry name" value="GLYCEROPHOSPHORYL DIESTER PHOSPHODIESTERASE"/>
    <property type="match status" value="1"/>
</dbReference>
<dbReference type="PANTHER" id="PTHR46211:SF13">
    <property type="entry name" value="GLYCEROPHOSPHODIESTER PHOSPHODIESTERASE 1-RELATED"/>
    <property type="match status" value="1"/>
</dbReference>
<organism evidence="2 3">
    <name type="scientific">Enteractinococcus helveticum</name>
    <dbReference type="NCBI Taxonomy" id="1837282"/>
    <lineage>
        <taxon>Bacteria</taxon>
        <taxon>Bacillati</taxon>
        <taxon>Actinomycetota</taxon>
        <taxon>Actinomycetes</taxon>
        <taxon>Micrococcales</taxon>
        <taxon>Micrococcaceae</taxon>
    </lineage>
</organism>
<dbReference type="Proteomes" id="UP000078292">
    <property type="component" value="Unassembled WGS sequence"/>
</dbReference>
<comment type="caution">
    <text evidence="2">The sequence shown here is derived from an EMBL/GenBank/DDBJ whole genome shotgun (WGS) entry which is preliminary data.</text>
</comment>
<evidence type="ECO:0000313" key="2">
    <source>
        <dbReference type="EMBL" id="OAV61802.1"/>
    </source>
</evidence>